<organism evidence="5 6">
    <name type="scientific">Phytohabitans kaempferiae</name>
    <dbReference type="NCBI Taxonomy" id="1620943"/>
    <lineage>
        <taxon>Bacteria</taxon>
        <taxon>Bacillati</taxon>
        <taxon>Actinomycetota</taxon>
        <taxon>Actinomycetes</taxon>
        <taxon>Micromonosporales</taxon>
        <taxon>Micromonosporaceae</taxon>
    </lineage>
</organism>
<evidence type="ECO:0000256" key="1">
    <source>
        <dbReference type="ARBA" id="ARBA00008857"/>
    </source>
</evidence>
<accession>A0ABV6M6S6</accession>
<gene>
    <name evidence="5" type="ORF">ACFFIA_22325</name>
</gene>
<dbReference type="SUPFAM" id="SSF56349">
    <property type="entry name" value="DNA breaking-rejoining enzymes"/>
    <property type="match status" value="1"/>
</dbReference>
<dbReference type="RefSeq" id="WP_377253564.1">
    <property type="nucleotide sequence ID" value="NZ_JBHLUH010000046.1"/>
</dbReference>
<comment type="similarity">
    <text evidence="1">Belongs to the 'phage' integrase family.</text>
</comment>
<evidence type="ECO:0000259" key="4">
    <source>
        <dbReference type="PROSITE" id="PS51898"/>
    </source>
</evidence>
<dbReference type="InterPro" id="IPR002104">
    <property type="entry name" value="Integrase_catalytic"/>
</dbReference>
<proteinExistence type="inferred from homology"/>
<dbReference type="PANTHER" id="PTHR30349">
    <property type="entry name" value="PHAGE INTEGRASE-RELATED"/>
    <property type="match status" value="1"/>
</dbReference>
<evidence type="ECO:0000313" key="5">
    <source>
        <dbReference type="EMBL" id="MFC0530405.1"/>
    </source>
</evidence>
<dbReference type="Pfam" id="PF00589">
    <property type="entry name" value="Phage_integrase"/>
    <property type="match status" value="1"/>
</dbReference>
<evidence type="ECO:0000313" key="6">
    <source>
        <dbReference type="Proteomes" id="UP001589867"/>
    </source>
</evidence>
<reference evidence="5 6" key="1">
    <citation type="submission" date="2024-09" db="EMBL/GenBank/DDBJ databases">
        <authorList>
            <person name="Sun Q."/>
            <person name="Mori K."/>
        </authorList>
    </citation>
    <scope>NUCLEOTIDE SEQUENCE [LARGE SCALE GENOMIC DNA]</scope>
    <source>
        <strain evidence="5 6">TBRC 3947</strain>
    </source>
</reference>
<dbReference type="EMBL" id="JBHLUH010000046">
    <property type="protein sequence ID" value="MFC0530405.1"/>
    <property type="molecule type" value="Genomic_DNA"/>
</dbReference>
<protein>
    <submittedName>
        <fullName evidence="5">Tyrosine-type recombinase/integrase</fullName>
    </submittedName>
</protein>
<dbReference type="PROSITE" id="PS51898">
    <property type="entry name" value="TYR_RECOMBINASE"/>
    <property type="match status" value="1"/>
</dbReference>
<dbReference type="PANTHER" id="PTHR30349:SF41">
    <property type="entry name" value="INTEGRASE_RECOMBINASE PROTEIN MJ0367-RELATED"/>
    <property type="match status" value="1"/>
</dbReference>
<dbReference type="InterPro" id="IPR013762">
    <property type="entry name" value="Integrase-like_cat_sf"/>
</dbReference>
<name>A0ABV6M6S6_9ACTN</name>
<evidence type="ECO:0000256" key="3">
    <source>
        <dbReference type="ARBA" id="ARBA00023172"/>
    </source>
</evidence>
<keyword evidence="6" id="KW-1185">Reference proteome</keyword>
<dbReference type="InterPro" id="IPR011010">
    <property type="entry name" value="DNA_brk_join_enz"/>
</dbReference>
<sequence>MTRPAPAATLSVLAEQYLALRRRLGFEMDKPGFLVRRFAEYCDHAGITRVTNQAVLAWIELAQPVAPSYRWLRLNAARGFAIYLHTLDPAHQVPPADLVPCRQSRPEPCIVTSEAIQTLMETAGQLRPQLHAATLQTLTGLIAATGMRTCEAVRADDGDIDPAEAAMTLHGKNRRDRRIPLHPTTLDALADYRQLRDRLIPGYAGPSLLVNTRGHRLNADQVRTHFTHLVDRAGLGDLSPRPTLRALRHTFAVTTLTGWLNDDIDTQASLPLLQAHMGHTKPRHTFYYLQAVPELLQAASDHMLRSAVREARRQPSPHEET</sequence>
<dbReference type="Gene3D" id="1.10.443.10">
    <property type="entry name" value="Intergrase catalytic core"/>
    <property type="match status" value="1"/>
</dbReference>
<dbReference type="InterPro" id="IPR050090">
    <property type="entry name" value="Tyrosine_recombinase_XerCD"/>
</dbReference>
<keyword evidence="3" id="KW-0233">DNA recombination</keyword>
<dbReference type="Proteomes" id="UP001589867">
    <property type="component" value="Unassembled WGS sequence"/>
</dbReference>
<feature type="domain" description="Tyr recombinase" evidence="4">
    <location>
        <begin position="106"/>
        <end position="301"/>
    </location>
</feature>
<evidence type="ECO:0000256" key="2">
    <source>
        <dbReference type="ARBA" id="ARBA00023125"/>
    </source>
</evidence>
<keyword evidence="2" id="KW-0238">DNA-binding</keyword>
<comment type="caution">
    <text evidence="5">The sequence shown here is derived from an EMBL/GenBank/DDBJ whole genome shotgun (WGS) entry which is preliminary data.</text>
</comment>